<dbReference type="OrthoDB" id="550558at2759"/>
<organism evidence="2 3">
    <name type="scientific">Aspergillus ruber (strain CBS 135680)</name>
    <dbReference type="NCBI Taxonomy" id="1388766"/>
    <lineage>
        <taxon>Eukaryota</taxon>
        <taxon>Fungi</taxon>
        <taxon>Dikarya</taxon>
        <taxon>Ascomycota</taxon>
        <taxon>Pezizomycotina</taxon>
        <taxon>Eurotiomycetes</taxon>
        <taxon>Eurotiomycetidae</taxon>
        <taxon>Eurotiales</taxon>
        <taxon>Aspergillaceae</taxon>
        <taxon>Aspergillus</taxon>
        <taxon>Aspergillus subgen. Aspergillus</taxon>
    </lineage>
</organism>
<reference evidence="3" key="1">
    <citation type="journal article" date="2014" name="Nat. Commun.">
        <title>Genomic adaptations of the halophilic Dead Sea filamentous fungus Eurotium rubrum.</title>
        <authorList>
            <person name="Kis-Papo T."/>
            <person name="Weig A.R."/>
            <person name="Riley R."/>
            <person name="Persoh D."/>
            <person name="Salamov A."/>
            <person name="Sun H."/>
            <person name="Lipzen A."/>
            <person name="Wasser S.P."/>
            <person name="Rambold G."/>
            <person name="Grigoriev I.V."/>
            <person name="Nevo E."/>
        </authorList>
    </citation>
    <scope>NUCLEOTIDE SEQUENCE [LARGE SCALE GENOMIC DNA]</scope>
    <source>
        <strain evidence="3">CBS 135680</strain>
    </source>
</reference>
<dbReference type="InterPro" id="IPR004843">
    <property type="entry name" value="Calcineurin-like_PHP"/>
</dbReference>
<dbReference type="Pfam" id="PF00149">
    <property type="entry name" value="Metallophos"/>
    <property type="match status" value="1"/>
</dbReference>
<evidence type="ECO:0000259" key="1">
    <source>
        <dbReference type="Pfam" id="PF00149"/>
    </source>
</evidence>
<gene>
    <name evidence="2" type="ORF">EURHEDRAFT_493385</name>
</gene>
<evidence type="ECO:0000313" key="2">
    <source>
        <dbReference type="EMBL" id="EYE98629.1"/>
    </source>
</evidence>
<protein>
    <submittedName>
        <fullName evidence="2">Putative calcineurin-like phosphoesterase</fullName>
    </submittedName>
</protein>
<dbReference type="Gene3D" id="3.60.21.10">
    <property type="match status" value="1"/>
</dbReference>
<dbReference type="GO" id="GO:0016787">
    <property type="term" value="F:hydrolase activity"/>
    <property type="evidence" value="ECO:0007669"/>
    <property type="project" value="InterPro"/>
</dbReference>
<dbReference type="RefSeq" id="XP_040642317.1">
    <property type="nucleotide sequence ID" value="XM_040785659.1"/>
</dbReference>
<dbReference type="SUPFAM" id="SSF56300">
    <property type="entry name" value="Metallo-dependent phosphatases"/>
    <property type="match status" value="1"/>
</dbReference>
<dbReference type="PANTHER" id="PTHR37844">
    <property type="entry name" value="SER/THR PROTEIN PHOSPHATASE SUPERFAMILY (AFU_ORTHOLOGUE AFUA_1G14840)"/>
    <property type="match status" value="1"/>
</dbReference>
<dbReference type="EMBL" id="KK088413">
    <property type="protein sequence ID" value="EYE98629.1"/>
    <property type="molecule type" value="Genomic_DNA"/>
</dbReference>
<dbReference type="InterPro" id="IPR029052">
    <property type="entry name" value="Metallo-depent_PP-like"/>
</dbReference>
<feature type="domain" description="Calcineurin-like phosphoesterase" evidence="1">
    <location>
        <begin position="17"/>
        <end position="243"/>
    </location>
</feature>
<evidence type="ECO:0000313" key="3">
    <source>
        <dbReference type="Proteomes" id="UP000019804"/>
    </source>
</evidence>
<proteinExistence type="predicted"/>
<keyword evidence="3" id="KW-1185">Reference proteome</keyword>
<dbReference type="Proteomes" id="UP000019804">
    <property type="component" value="Unassembled WGS sequence"/>
</dbReference>
<dbReference type="GeneID" id="63700783"/>
<dbReference type="AlphaFoldDB" id="A0A017SPV1"/>
<accession>A0A017SPV1</accession>
<sequence>MALQKLRTFFSGKQALPFHVLSDLHLEVDQQYASFEFPVCANYLILAGDVGCLADYDAYLYFLQKQAERFVTVFLVLGNHEFYKESFESGVEKARRLEKEPCLNGRLVVLHRRRYDAPDSNVTILGCTLWSRVSERSSDNVRQKVQDFHQIENWAIDNHNAAHDADSEWLLRELEAIQEENQKTGKGQKRYVLVVTHHAPLTQLTSSPRNENSSISPAFATDILSDIPKLDGVKAWLFGHTHYSTEFKYRGIKVVSNQRGYVLNGLRLGDKANRFNPLKVIHI</sequence>
<dbReference type="HOGENOM" id="CLU_060372_0_0_1"/>
<dbReference type="PANTHER" id="PTHR37844:SF2">
    <property type="entry name" value="SER_THR PROTEIN PHOSPHATASE SUPERFAMILY (AFU_ORTHOLOGUE AFUA_1G14840)"/>
    <property type="match status" value="1"/>
</dbReference>
<name>A0A017SPV1_ASPRC</name>